<dbReference type="InParanoid" id="H3GZE4"/>
<reference evidence="2" key="1">
    <citation type="journal article" date="2006" name="Science">
        <title>Phytophthora genome sequences uncover evolutionary origins and mechanisms of pathogenesis.</title>
        <authorList>
            <person name="Tyler B.M."/>
            <person name="Tripathy S."/>
            <person name="Zhang X."/>
            <person name="Dehal P."/>
            <person name="Jiang R.H."/>
            <person name="Aerts A."/>
            <person name="Arredondo F.D."/>
            <person name="Baxter L."/>
            <person name="Bensasson D."/>
            <person name="Beynon J.L."/>
            <person name="Chapman J."/>
            <person name="Damasceno C.M."/>
            <person name="Dorrance A.E."/>
            <person name="Dou D."/>
            <person name="Dickerman A.W."/>
            <person name="Dubchak I.L."/>
            <person name="Garbelotto M."/>
            <person name="Gijzen M."/>
            <person name="Gordon S.G."/>
            <person name="Govers F."/>
            <person name="Grunwald N.J."/>
            <person name="Huang W."/>
            <person name="Ivors K.L."/>
            <person name="Jones R.W."/>
            <person name="Kamoun S."/>
            <person name="Krampis K."/>
            <person name="Lamour K.H."/>
            <person name="Lee M.K."/>
            <person name="McDonald W.H."/>
            <person name="Medina M."/>
            <person name="Meijer H.J."/>
            <person name="Nordberg E.K."/>
            <person name="Maclean D.J."/>
            <person name="Ospina-Giraldo M.D."/>
            <person name="Morris P.F."/>
            <person name="Phuntumart V."/>
            <person name="Putnam N.H."/>
            <person name="Rash S."/>
            <person name="Rose J.K."/>
            <person name="Sakihama Y."/>
            <person name="Salamov A.A."/>
            <person name="Savidor A."/>
            <person name="Scheuring C.F."/>
            <person name="Smith B.M."/>
            <person name="Sobral B.W."/>
            <person name="Terry A."/>
            <person name="Torto-Alalibo T.A."/>
            <person name="Win J."/>
            <person name="Xu Z."/>
            <person name="Zhang H."/>
            <person name="Grigoriev I.V."/>
            <person name="Rokhsar D.S."/>
            <person name="Boore J.L."/>
        </authorList>
    </citation>
    <scope>NUCLEOTIDE SEQUENCE [LARGE SCALE GENOMIC DNA]</scope>
    <source>
        <strain evidence="2">Pr102</strain>
    </source>
</reference>
<dbReference type="EMBL" id="DS566080">
    <property type="status" value="NOT_ANNOTATED_CDS"/>
    <property type="molecule type" value="Genomic_DNA"/>
</dbReference>
<organism evidence="1 2">
    <name type="scientific">Phytophthora ramorum</name>
    <name type="common">Sudden oak death agent</name>
    <dbReference type="NCBI Taxonomy" id="164328"/>
    <lineage>
        <taxon>Eukaryota</taxon>
        <taxon>Sar</taxon>
        <taxon>Stramenopiles</taxon>
        <taxon>Oomycota</taxon>
        <taxon>Peronosporomycetes</taxon>
        <taxon>Peronosporales</taxon>
        <taxon>Peronosporaceae</taxon>
        <taxon>Phytophthora</taxon>
    </lineage>
</organism>
<dbReference type="AlphaFoldDB" id="H3GZE4"/>
<dbReference type="Proteomes" id="UP000005238">
    <property type="component" value="Unassembled WGS sequence"/>
</dbReference>
<dbReference type="eggNOG" id="ENOG502S8UD">
    <property type="taxonomic scope" value="Eukaryota"/>
</dbReference>
<evidence type="ECO:0000313" key="2">
    <source>
        <dbReference type="Proteomes" id="UP000005238"/>
    </source>
</evidence>
<accession>H3GZE4</accession>
<dbReference type="VEuPathDB" id="FungiDB:KRP22_14949"/>
<proteinExistence type="predicted"/>
<name>H3GZE4_PHYRM</name>
<dbReference type="OMA" id="NWLEENC"/>
<dbReference type="VEuPathDB" id="FungiDB:KRP23_2984"/>
<dbReference type="Pfam" id="PF03232">
    <property type="entry name" value="COQ7"/>
    <property type="match status" value="1"/>
</dbReference>
<sequence length="206" mass="22919">MMRKNRVMVLRLAGTRRVSSAASARRNWLEENCGDVPVRPYAQDADVSEMLRGGHALQVEGPVKTYSVAHLEKLWQLQETEQKAVRRLQDAGFRFRPSLVIPAVELSSFLVGGALGALGDKVSTSYVTGVKMAVSDYYNDQIREIYASKPNMVELKELFKVQRDEEQKFVDAHTPDILDPNKGSPDVVTTFAKASLKVLIQVAKAV</sequence>
<evidence type="ECO:0008006" key="3">
    <source>
        <dbReference type="Google" id="ProtNLM"/>
    </source>
</evidence>
<keyword evidence="2" id="KW-1185">Reference proteome</keyword>
<dbReference type="EnsemblProtists" id="Phyra83152">
    <property type="protein sequence ID" value="Phyra83152"/>
    <property type="gene ID" value="Phyra83152"/>
</dbReference>
<protein>
    <recommendedName>
        <fullName evidence="3">Ubiquinone biosynthesis monooxygenase COQ7</fullName>
    </recommendedName>
</protein>
<evidence type="ECO:0000313" key="1">
    <source>
        <dbReference type="EnsemblProtists" id="Phyra83152"/>
    </source>
</evidence>
<dbReference type="HOGENOM" id="CLU_096998_0_0_1"/>
<dbReference type="STRING" id="164328.H3GZE4"/>
<reference evidence="1" key="2">
    <citation type="submission" date="2015-06" db="UniProtKB">
        <authorList>
            <consortium name="EnsemblProtists"/>
        </authorList>
    </citation>
    <scope>IDENTIFICATION</scope>
    <source>
        <strain evidence="1">Pr102</strain>
    </source>
</reference>